<dbReference type="Proteomes" id="UP000004508">
    <property type="component" value="Unassembled WGS sequence"/>
</dbReference>
<proteinExistence type="predicted"/>
<gene>
    <name evidence="1" type="ORF">Krac_7688</name>
</gene>
<sequence length="115" mass="12802">MVLSLLQIRGHVMGALGIKESVVLPLPKHIDVIRHAALLYTEQYQVAVRIQIRGQVMLHDNTICLIPNWVSIAQFDSELDLLGLGDPDMTEDDENLLWVAPLDGEFRLSELDSGG</sequence>
<name>D6TKU3_KTERA</name>
<reference evidence="1 2" key="1">
    <citation type="journal article" date="2011" name="Stand. Genomic Sci.">
        <title>Non-contiguous finished genome sequence and contextual data of the filamentous soil bacterium Ktedonobacter racemifer type strain (SOSP1-21).</title>
        <authorList>
            <person name="Chang Y.J."/>
            <person name="Land M."/>
            <person name="Hauser L."/>
            <person name="Chertkov O."/>
            <person name="Del Rio T.G."/>
            <person name="Nolan M."/>
            <person name="Copeland A."/>
            <person name="Tice H."/>
            <person name="Cheng J.F."/>
            <person name="Lucas S."/>
            <person name="Han C."/>
            <person name="Goodwin L."/>
            <person name="Pitluck S."/>
            <person name="Ivanova N."/>
            <person name="Ovchinikova G."/>
            <person name="Pati A."/>
            <person name="Chen A."/>
            <person name="Palaniappan K."/>
            <person name="Mavromatis K."/>
            <person name="Liolios K."/>
            <person name="Brettin T."/>
            <person name="Fiebig A."/>
            <person name="Rohde M."/>
            <person name="Abt B."/>
            <person name="Goker M."/>
            <person name="Detter J.C."/>
            <person name="Woyke T."/>
            <person name="Bristow J."/>
            <person name="Eisen J.A."/>
            <person name="Markowitz V."/>
            <person name="Hugenholtz P."/>
            <person name="Kyrpides N.C."/>
            <person name="Klenk H.P."/>
            <person name="Lapidus A."/>
        </authorList>
    </citation>
    <scope>NUCLEOTIDE SEQUENCE [LARGE SCALE GENOMIC DNA]</scope>
    <source>
        <strain evidence="2">DSM 44963</strain>
    </source>
</reference>
<keyword evidence="2" id="KW-1185">Reference proteome</keyword>
<dbReference type="EMBL" id="ADVG01000002">
    <property type="protein sequence ID" value="EFH86393.1"/>
    <property type="molecule type" value="Genomic_DNA"/>
</dbReference>
<evidence type="ECO:0000313" key="2">
    <source>
        <dbReference type="Proteomes" id="UP000004508"/>
    </source>
</evidence>
<organism evidence="1 2">
    <name type="scientific">Ktedonobacter racemifer DSM 44963</name>
    <dbReference type="NCBI Taxonomy" id="485913"/>
    <lineage>
        <taxon>Bacteria</taxon>
        <taxon>Bacillati</taxon>
        <taxon>Chloroflexota</taxon>
        <taxon>Ktedonobacteria</taxon>
        <taxon>Ktedonobacterales</taxon>
        <taxon>Ktedonobacteraceae</taxon>
        <taxon>Ktedonobacter</taxon>
    </lineage>
</organism>
<comment type="caution">
    <text evidence="1">The sequence shown here is derived from an EMBL/GenBank/DDBJ whole genome shotgun (WGS) entry which is preliminary data.</text>
</comment>
<dbReference type="AlphaFoldDB" id="D6TKU3"/>
<evidence type="ECO:0000313" key="1">
    <source>
        <dbReference type="EMBL" id="EFH86393.1"/>
    </source>
</evidence>
<accession>D6TKU3</accession>
<dbReference type="InParanoid" id="D6TKU3"/>
<protein>
    <submittedName>
        <fullName evidence="1">Uncharacterized protein</fullName>
    </submittedName>
</protein>